<dbReference type="Gene3D" id="3.40.50.12550">
    <property type="entry name" value="Ubiquitin-activating enzyme E1, inactive adenylation domain, subdomain 2"/>
    <property type="match status" value="1"/>
</dbReference>
<protein>
    <submittedName>
        <fullName evidence="2">Uncharacterized protein</fullName>
    </submittedName>
</protein>
<accession>A0A8J5I634</accession>
<dbReference type="GO" id="GO:0008641">
    <property type="term" value="F:ubiquitin-like modifier activating enzyme activity"/>
    <property type="evidence" value="ECO:0007669"/>
    <property type="project" value="InterPro"/>
</dbReference>
<keyword evidence="3" id="KW-1185">Reference proteome</keyword>
<evidence type="ECO:0000313" key="2">
    <source>
        <dbReference type="EMBL" id="KAG6529341.1"/>
    </source>
</evidence>
<dbReference type="AlphaFoldDB" id="A0A8J5I634"/>
<organism evidence="2 3">
    <name type="scientific">Zingiber officinale</name>
    <name type="common">Ginger</name>
    <name type="synonym">Amomum zingiber</name>
    <dbReference type="NCBI Taxonomy" id="94328"/>
    <lineage>
        <taxon>Eukaryota</taxon>
        <taxon>Viridiplantae</taxon>
        <taxon>Streptophyta</taxon>
        <taxon>Embryophyta</taxon>
        <taxon>Tracheophyta</taxon>
        <taxon>Spermatophyta</taxon>
        <taxon>Magnoliopsida</taxon>
        <taxon>Liliopsida</taxon>
        <taxon>Zingiberales</taxon>
        <taxon>Zingiberaceae</taxon>
        <taxon>Zingiber</taxon>
    </lineage>
</organism>
<dbReference type="InterPro" id="IPR035985">
    <property type="entry name" value="Ubiquitin-activating_enz"/>
</dbReference>
<comment type="caution">
    <text evidence="2">The sequence shown here is derived from an EMBL/GenBank/DDBJ whole genome shotgun (WGS) entry which is preliminary data.</text>
</comment>
<dbReference type="SUPFAM" id="SSF69572">
    <property type="entry name" value="Activating enzymes of the ubiquitin-like proteins"/>
    <property type="match status" value="1"/>
</dbReference>
<dbReference type="EMBL" id="JACMSC010000003">
    <property type="protein sequence ID" value="KAG6529341.1"/>
    <property type="molecule type" value="Genomic_DNA"/>
</dbReference>
<proteinExistence type="predicted"/>
<name>A0A8J5I634_ZINOF</name>
<gene>
    <name evidence="2" type="ORF">ZIOFF_011538</name>
</gene>
<evidence type="ECO:0000256" key="1">
    <source>
        <dbReference type="SAM" id="MobiDB-lite"/>
    </source>
</evidence>
<dbReference type="Proteomes" id="UP000734854">
    <property type="component" value="Unassembled WGS sequence"/>
</dbReference>
<reference evidence="2 3" key="1">
    <citation type="submission" date="2020-08" db="EMBL/GenBank/DDBJ databases">
        <title>Plant Genome Project.</title>
        <authorList>
            <person name="Zhang R.-G."/>
        </authorList>
    </citation>
    <scope>NUCLEOTIDE SEQUENCE [LARGE SCALE GENOMIC DNA]</scope>
    <source>
        <tissue evidence="2">Rhizome</tissue>
    </source>
</reference>
<feature type="region of interest" description="Disordered" evidence="1">
    <location>
        <begin position="1"/>
        <end position="27"/>
    </location>
</feature>
<sequence>MSLRQPSDLAEASTKPPQGRSKLADDSMECLPPCGSVNIGTKQEAISTPWRNLPRKMSKLYFALRVIERFELSEGRTPGKLSSSDFPSILKLRKELCDAQSLNESHVPEKLFERILHAGSKLHPPICAILGGILGQEVIKAISGKGDPLKNFFYFDTADGKGLQKVLTNTLTLFSIKQKRWESLREYIQQFNQVSLEVFPVASEVLIGAFSEGLWSFAMRLPRDFDELFDGTMKYINVMEAQKVR</sequence>
<evidence type="ECO:0000313" key="3">
    <source>
        <dbReference type="Proteomes" id="UP000734854"/>
    </source>
</evidence>